<feature type="transmembrane region" description="Helical" evidence="1">
    <location>
        <begin position="12"/>
        <end position="33"/>
    </location>
</feature>
<dbReference type="AlphaFoldDB" id="J9GLH9"/>
<reference evidence="2" key="1">
    <citation type="journal article" date="2012" name="PLoS ONE">
        <title>Gene sets for utilization of primary and secondary nutrition supplies in the distal gut of endangered iberian lynx.</title>
        <authorList>
            <person name="Alcaide M."/>
            <person name="Messina E."/>
            <person name="Richter M."/>
            <person name="Bargiela R."/>
            <person name="Peplies J."/>
            <person name="Huws S.A."/>
            <person name="Newbold C.J."/>
            <person name="Golyshin P.N."/>
            <person name="Simon M.A."/>
            <person name="Lopez G."/>
            <person name="Yakimov M.M."/>
            <person name="Ferrer M."/>
        </authorList>
    </citation>
    <scope>NUCLEOTIDE SEQUENCE</scope>
</reference>
<feature type="non-terminal residue" evidence="2">
    <location>
        <position position="1"/>
    </location>
</feature>
<sequence>TLLAGYCWEALGWAGVTLAGVTLILGSLTQTILSKK</sequence>
<dbReference type="EMBL" id="AMCI01000659">
    <property type="protein sequence ID" value="EJX08299.1"/>
    <property type="molecule type" value="Genomic_DNA"/>
</dbReference>
<accession>J9GLH9</accession>
<protein>
    <submittedName>
        <fullName evidence="2">Uncharacterized protein</fullName>
    </submittedName>
</protein>
<name>J9GLH9_9ZZZZ</name>
<comment type="caution">
    <text evidence="2">The sequence shown here is derived from an EMBL/GenBank/DDBJ whole genome shotgun (WGS) entry which is preliminary data.</text>
</comment>
<evidence type="ECO:0000256" key="1">
    <source>
        <dbReference type="SAM" id="Phobius"/>
    </source>
</evidence>
<gene>
    <name evidence="2" type="ORF">EVA_03594</name>
</gene>
<proteinExistence type="predicted"/>
<keyword evidence="1" id="KW-1133">Transmembrane helix</keyword>
<keyword evidence="1" id="KW-0812">Transmembrane</keyword>
<keyword evidence="1" id="KW-0472">Membrane</keyword>
<organism evidence="2">
    <name type="scientific">gut metagenome</name>
    <dbReference type="NCBI Taxonomy" id="749906"/>
    <lineage>
        <taxon>unclassified sequences</taxon>
        <taxon>metagenomes</taxon>
        <taxon>organismal metagenomes</taxon>
    </lineage>
</organism>
<evidence type="ECO:0000313" key="2">
    <source>
        <dbReference type="EMBL" id="EJX08299.1"/>
    </source>
</evidence>